<keyword evidence="2" id="KW-1185">Reference proteome</keyword>
<feature type="non-terminal residue" evidence="1">
    <location>
        <position position="115"/>
    </location>
</feature>
<name>A0A812RHH3_SYMPI</name>
<evidence type="ECO:0000313" key="1">
    <source>
        <dbReference type="EMBL" id="CAE7438583.1"/>
    </source>
</evidence>
<feature type="non-terminal residue" evidence="1">
    <location>
        <position position="1"/>
    </location>
</feature>
<sequence length="115" mass="13564">NEAAQMQELDEIWTQILVGRYPDLPIDSFLYAEDSPEFAEYLATLQSTHEFPKRLRKNDCKDKGNAWKILHEKFCIDHRVTQRQIDEAMRPYAANDFFQSMSAREQEIVALRDII</sequence>
<evidence type="ECO:0000313" key="2">
    <source>
        <dbReference type="Proteomes" id="UP000649617"/>
    </source>
</evidence>
<accession>A0A812RHH3</accession>
<gene>
    <name evidence="1" type="ORF">SPIL2461_LOCUS10702</name>
</gene>
<protein>
    <submittedName>
        <fullName evidence="1">Uncharacterized protein</fullName>
    </submittedName>
</protein>
<dbReference type="EMBL" id="CAJNIZ010020277">
    <property type="protein sequence ID" value="CAE7438583.1"/>
    <property type="molecule type" value="Genomic_DNA"/>
</dbReference>
<dbReference type="Proteomes" id="UP000649617">
    <property type="component" value="Unassembled WGS sequence"/>
</dbReference>
<dbReference type="AlphaFoldDB" id="A0A812RHH3"/>
<organism evidence="1 2">
    <name type="scientific">Symbiodinium pilosum</name>
    <name type="common">Dinoflagellate</name>
    <dbReference type="NCBI Taxonomy" id="2952"/>
    <lineage>
        <taxon>Eukaryota</taxon>
        <taxon>Sar</taxon>
        <taxon>Alveolata</taxon>
        <taxon>Dinophyceae</taxon>
        <taxon>Suessiales</taxon>
        <taxon>Symbiodiniaceae</taxon>
        <taxon>Symbiodinium</taxon>
    </lineage>
</organism>
<proteinExistence type="predicted"/>
<reference evidence="1" key="1">
    <citation type="submission" date="2021-02" db="EMBL/GenBank/DDBJ databases">
        <authorList>
            <person name="Dougan E. K."/>
            <person name="Rhodes N."/>
            <person name="Thang M."/>
            <person name="Chan C."/>
        </authorList>
    </citation>
    <scope>NUCLEOTIDE SEQUENCE</scope>
</reference>
<comment type="caution">
    <text evidence="1">The sequence shown here is derived from an EMBL/GenBank/DDBJ whole genome shotgun (WGS) entry which is preliminary data.</text>
</comment>